<sequence length="85" mass="9370">MAGSSRALSEHGIGQGESENHYISLLRREIERHKRYPAQARRMQDEGLVVVRFSLTNEGYISSVVLEQTSGVASLDNAALAAVKR</sequence>
<dbReference type="InterPro" id="IPR006260">
    <property type="entry name" value="TonB/TolA_C"/>
</dbReference>
<dbReference type="GO" id="GO:0015031">
    <property type="term" value="P:protein transport"/>
    <property type="evidence" value="ECO:0007669"/>
    <property type="project" value="UniProtKB-KW"/>
</dbReference>
<evidence type="ECO:0000256" key="2">
    <source>
        <dbReference type="ARBA" id="ARBA00006555"/>
    </source>
</evidence>
<organism evidence="11">
    <name type="scientific">Proteus mirabilis</name>
    <dbReference type="NCBI Taxonomy" id="584"/>
    <lineage>
        <taxon>Bacteria</taxon>
        <taxon>Pseudomonadati</taxon>
        <taxon>Pseudomonadota</taxon>
        <taxon>Gammaproteobacteria</taxon>
        <taxon>Enterobacterales</taxon>
        <taxon>Morganellaceae</taxon>
        <taxon>Proteus</taxon>
    </lineage>
</organism>
<dbReference type="EMBL" id="JADQCH020000002">
    <property type="protein sequence ID" value="MEY2345245.1"/>
    <property type="molecule type" value="Genomic_DNA"/>
</dbReference>
<feature type="domain" description="TonB C-terminal" evidence="10">
    <location>
        <begin position="21"/>
        <end position="85"/>
    </location>
</feature>
<dbReference type="InterPro" id="IPR037682">
    <property type="entry name" value="TonB_C"/>
</dbReference>
<reference evidence="11" key="1">
    <citation type="submission" date="2021-05" db="EMBL/GenBank/DDBJ databases">
        <title>First report of NDM-5 and VEB-6 producing Proteus mirabilis isolated from blood of a sepsis patient in Kolkata, India.</title>
        <authorList>
            <person name="Halder G."/>
            <person name="Chaudhuri B."/>
            <person name="Dutta S."/>
        </authorList>
    </citation>
    <scope>NUCLEOTIDE SEQUENCE [LARGE SCALE GENOMIC DNA]</scope>
    <source>
        <strain evidence="11">7049</strain>
    </source>
</reference>
<accession>A0ABD5LV44</accession>
<comment type="subcellular location">
    <subcellularLocation>
        <location evidence="1">Cell inner membrane</location>
        <topology evidence="1">Single-pass membrane protein</topology>
        <orientation evidence="1">Periplasmic side</orientation>
    </subcellularLocation>
</comment>
<dbReference type="NCBIfam" id="TIGR01352">
    <property type="entry name" value="tonB_Cterm"/>
    <property type="match status" value="1"/>
</dbReference>
<dbReference type="SUPFAM" id="SSF74653">
    <property type="entry name" value="TolA/TonB C-terminal domain"/>
    <property type="match status" value="1"/>
</dbReference>
<evidence type="ECO:0000313" key="11">
    <source>
        <dbReference type="EMBL" id="MEY2345245.1"/>
    </source>
</evidence>
<keyword evidence="4" id="KW-1003">Cell membrane</keyword>
<keyword evidence="7" id="KW-0653">Protein transport</keyword>
<evidence type="ECO:0000256" key="4">
    <source>
        <dbReference type="ARBA" id="ARBA00022475"/>
    </source>
</evidence>
<dbReference type="PROSITE" id="PS52015">
    <property type="entry name" value="TONB_CTD"/>
    <property type="match status" value="1"/>
</dbReference>
<dbReference type="GO" id="GO:0005886">
    <property type="term" value="C:plasma membrane"/>
    <property type="evidence" value="ECO:0007669"/>
    <property type="project" value="UniProtKB-SubCell"/>
</dbReference>
<dbReference type="InterPro" id="IPR051045">
    <property type="entry name" value="TonB-dependent_transducer"/>
</dbReference>
<evidence type="ECO:0000256" key="6">
    <source>
        <dbReference type="ARBA" id="ARBA00022692"/>
    </source>
</evidence>
<evidence type="ECO:0000259" key="10">
    <source>
        <dbReference type="PROSITE" id="PS52015"/>
    </source>
</evidence>
<keyword evidence="5" id="KW-0997">Cell inner membrane</keyword>
<keyword evidence="6" id="KW-0812">Transmembrane</keyword>
<evidence type="ECO:0000256" key="7">
    <source>
        <dbReference type="ARBA" id="ARBA00022927"/>
    </source>
</evidence>
<evidence type="ECO:0000256" key="3">
    <source>
        <dbReference type="ARBA" id="ARBA00022448"/>
    </source>
</evidence>
<dbReference type="Gene3D" id="3.30.1150.10">
    <property type="match status" value="1"/>
</dbReference>
<dbReference type="Pfam" id="PF03544">
    <property type="entry name" value="TonB_C"/>
    <property type="match status" value="1"/>
</dbReference>
<keyword evidence="8" id="KW-1133">Transmembrane helix</keyword>
<evidence type="ECO:0000256" key="9">
    <source>
        <dbReference type="ARBA" id="ARBA00023136"/>
    </source>
</evidence>
<dbReference type="PANTHER" id="PTHR33446">
    <property type="entry name" value="PROTEIN TONB-RELATED"/>
    <property type="match status" value="1"/>
</dbReference>
<gene>
    <name evidence="11" type="ORF">I3679_019995</name>
</gene>
<name>A0ABD5LV44_PROMI</name>
<dbReference type="AlphaFoldDB" id="A0ABD5LV44"/>
<comment type="caution">
    <text evidence="11">The sequence shown here is derived from an EMBL/GenBank/DDBJ whole genome shotgun (WGS) entry which is preliminary data.</text>
</comment>
<protein>
    <submittedName>
        <fullName evidence="11">Energy transducer TonB</fullName>
    </submittedName>
</protein>
<evidence type="ECO:0000256" key="5">
    <source>
        <dbReference type="ARBA" id="ARBA00022519"/>
    </source>
</evidence>
<evidence type="ECO:0000256" key="1">
    <source>
        <dbReference type="ARBA" id="ARBA00004383"/>
    </source>
</evidence>
<comment type="similarity">
    <text evidence="2">Belongs to the TonB family.</text>
</comment>
<evidence type="ECO:0000256" key="8">
    <source>
        <dbReference type="ARBA" id="ARBA00022989"/>
    </source>
</evidence>
<dbReference type="PANTHER" id="PTHR33446:SF2">
    <property type="entry name" value="PROTEIN TONB"/>
    <property type="match status" value="1"/>
</dbReference>
<keyword evidence="9" id="KW-0472">Membrane</keyword>
<proteinExistence type="inferred from homology"/>
<keyword evidence="3" id="KW-0813">Transport</keyword>